<proteinExistence type="predicted"/>
<organism evidence="2 3">
    <name type="scientific">Acanthocheilonema viteae</name>
    <name type="common">Filarial nematode worm</name>
    <name type="synonym">Dipetalonema viteae</name>
    <dbReference type="NCBI Taxonomy" id="6277"/>
    <lineage>
        <taxon>Eukaryota</taxon>
        <taxon>Metazoa</taxon>
        <taxon>Ecdysozoa</taxon>
        <taxon>Nematoda</taxon>
        <taxon>Chromadorea</taxon>
        <taxon>Rhabditida</taxon>
        <taxon>Spirurina</taxon>
        <taxon>Spiruromorpha</taxon>
        <taxon>Filarioidea</taxon>
        <taxon>Onchocercidae</taxon>
        <taxon>Acanthocheilonema</taxon>
    </lineage>
</organism>
<feature type="compositionally biased region" description="Polar residues" evidence="1">
    <location>
        <begin position="47"/>
        <end position="58"/>
    </location>
</feature>
<sequence>MVNLEENKDIDEENETNSWTTTIGTRSSFSTSYPTGEDGPSFDEEITTGQGDCNNNERSSTTSDSLSNTSSDFSSFKNLNDISEHTMMSPRADDIKWMNDALRYHEQEPVFRKKPFKAALKIRPRKVFPQLKWYRLYHKWGLRQTPQAYKGKDVPNPYIIRALEERNDVDFNLSDLERGIFYLKCTSC</sequence>
<reference evidence="2 3" key="1">
    <citation type="submission" date="2018-08" db="EMBL/GenBank/DDBJ databases">
        <authorList>
            <person name="Laetsch R D."/>
            <person name="Stevens L."/>
            <person name="Kumar S."/>
            <person name="Blaxter L. M."/>
        </authorList>
    </citation>
    <scope>NUCLEOTIDE SEQUENCE [LARGE SCALE GENOMIC DNA]</scope>
</reference>
<accession>A0A498SQM5</accession>
<name>A0A498SQM5_ACAVI</name>
<evidence type="ECO:0000313" key="2">
    <source>
        <dbReference type="EMBL" id="VBB34606.1"/>
    </source>
</evidence>
<dbReference type="AlphaFoldDB" id="A0A498SQM5"/>
<dbReference type="OrthoDB" id="5833599at2759"/>
<evidence type="ECO:0000256" key="1">
    <source>
        <dbReference type="SAM" id="MobiDB-lite"/>
    </source>
</evidence>
<feature type="region of interest" description="Disordered" evidence="1">
    <location>
        <begin position="1"/>
        <end position="72"/>
    </location>
</feature>
<dbReference type="EMBL" id="UPTC01003766">
    <property type="protein sequence ID" value="VBB34606.1"/>
    <property type="molecule type" value="Genomic_DNA"/>
</dbReference>
<keyword evidence="3" id="KW-1185">Reference proteome</keyword>
<dbReference type="Proteomes" id="UP000276991">
    <property type="component" value="Unassembled WGS sequence"/>
</dbReference>
<feature type="compositionally biased region" description="Polar residues" evidence="1">
    <location>
        <begin position="16"/>
        <end position="34"/>
    </location>
</feature>
<feature type="compositionally biased region" description="Low complexity" evidence="1">
    <location>
        <begin position="59"/>
        <end position="72"/>
    </location>
</feature>
<protein>
    <submittedName>
        <fullName evidence="2">Uncharacterized protein</fullName>
    </submittedName>
</protein>
<gene>
    <name evidence="2" type="ORF">NAV_LOCUS9397</name>
</gene>
<evidence type="ECO:0000313" key="3">
    <source>
        <dbReference type="Proteomes" id="UP000276991"/>
    </source>
</evidence>